<name>A0ABY8LWH0_9BACT</name>
<dbReference type="Gene3D" id="1.10.3720.10">
    <property type="entry name" value="MetI-like"/>
    <property type="match status" value="1"/>
</dbReference>
<comment type="subcellular location">
    <subcellularLocation>
        <location evidence="1">Cell membrane</location>
        <topology evidence="1">Multi-pass membrane protein</topology>
    </subcellularLocation>
</comment>
<protein>
    <submittedName>
        <fullName evidence="9">Carbohydrate ABC transporter permease</fullName>
    </submittedName>
</protein>
<evidence type="ECO:0000256" key="2">
    <source>
        <dbReference type="ARBA" id="ARBA00022448"/>
    </source>
</evidence>
<keyword evidence="3" id="KW-1003">Cell membrane</keyword>
<feature type="transmembrane region" description="Helical" evidence="7">
    <location>
        <begin position="137"/>
        <end position="160"/>
    </location>
</feature>
<keyword evidence="4 7" id="KW-0812">Transmembrane</keyword>
<keyword evidence="10" id="KW-1185">Reference proteome</keyword>
<feature type="domain" description="ABC transmembrane type-1" evidence="8">
    <location>
        <begin position="102"/>
        <end position="303"/>
    </location>
</feature>
<accession>A0ABY8LWH0</accession>
<dbReference type="PROSITE" id="PS50928">
    <property type="entry name" value="ABC_TM1"/>
    <property type="match status" value="1"/>
</dbReference>
<dbReference type="SUPFAM" id="SSF161098">
    <property type="entry name" value="MetI-like"/>
    <property type="match status" value="1"/>
</dbReference>
<dbReference type="RefSeq" id="WP_280102068.1">
    <property type="nucleotide sequence ID" value="NZ_CP122979.1"/>
</dbReference>
<proteinExistence type="predicted"/>
<evidence type="ECO:0000256" key="1">
    <source>
        <dbReference type="ARBA" id="ARBA00004651"/>
    </source>
</evidence>
<gene>
    <name evidence="9" type="ORF">QEG99_00550</name>
</gene>
<evidence type="ECO:0000256" key="3">
    <source>
        <dbReference type="ARBA" id="ARBA00022475"/>
    </source>
</evidence>
<dbReference type="InterPro" id="IPR035906">
    <property type="entry name" value="MetI-like_sf"/>
</dbReference>
<evidence type="ECO:0000256" key="5">
    <source>
        <dbReference type="ARBA" id="ARBA00022989"/>
    </source>
</evidence>
<keyword evidence="2" id="KW-0813">Transport</keyword>
<reference evidence="9" key="1">
    <citation type="submission" date="2023-04" db="EMBL/GenBank/DDBJ databases">
        <title>Completed genome of Mycoplasma lagogenitalium type strain 12MS.</title>
        <authorList>
            <person name="Spergser J."/>
        </authorList>
    </citation>
    <scope>NUCLEOTIDE SEQUENCE</scope>
    <source>
        <strain evidence="9">12MS</strain>
    </source>
</reference>
<feature type="transmembrane region" description="Helical" evidence="7">
    <location>
        <begin position="216"/>
        <end position="241"/>
    </location>
</feature>
<evidence type="ECO:0000256" key="4">
    <source>
        <dbReference type="ARBA" id="ARBA00022692"/>
    </source>
</evidence>
<feature type="transmembrane region" description="Helical" evidence="7">
    <location>
        <begin position="44"/>
        <end position="66"/>
    </location>
</feature>
<feature type="transmembrane region" description="Helical" evidence="7">
    <location>
        <begin position="172"/>
        <end position="195"/>
    </location>
</feature>
<keyword evidence="5 7" id="KW-1133">Transmembrane helix</keyword>
<evidence type="ECO:0000313" key="9">
    <source>
        <dbReference type="EMBL" id="WGI36766.1"/>
    </source>
</evidence>
<dbReference type="EMBL" id="CP122979">
    <property type="protein sequence ID" value="WGI36766.1"/>
    <property type="molecule type" value="Genomic_DNA"/>
</dbReference>
<keyword evidence="6 7" id="KW-0472">Membrane</keyword>
<evidence type="ECO:0000256" key="6">
    <source>
        <dbReference type="ARBA" id="ARBA00023136"/>
    </source>
</evidence>
<dbReference type="PANTHER" id="PTHR43744:SF12">
    <property type="entry name" value="ABC TRANSPORTER PERMEASE PROTEIN MG189-RELATED"/>
    <property type="match status" value="1"/>
</dbReference>
<dbReference type="CDD" id="cd06261">
    <property type="entry name" value="TM_PBP2"/>
    <property type="match status" value="1"/>
</dbReference>
<organism evidence="9 10">
    <name type="scientific">Mesomycoplasma lagogenitalium</name>
    <dbReference type="NCBI Taxonomy" id="171286"/>
    <lineage>
        <taxon>Bacteria</taxon>
        <taxon>Bacillati</taxon>
        <taxon>Mycoplasmatota</taxon>
        <taxon>Mycoplasmoidales</taxon>
        <taxon>Metamycoplasmataceae</taxon>
        <taxon>Mesomycoplasma</taxon>
    </lineage>
</organism>
<evidence type="ECO:0000256" key="7">
    <source>
        <dbReference type="SAM" id="Phobius"/>
    </source>
</evidence>
<evidence type="ECO:0000313" key="10">
    <source>
        <dbReference type="Proteomes" id="UP001179842"/>
    </source>
</evidence>
<sequence>MFWIRLKIQNSFSKFKFNKRVEKISSEVKQTNIIKIIFATLLKLITLFFFGTIIMFPFYIMVIFALSTKEATHSPTELNLFPNPVDWSNFHEAFKEGYWEALGWTALTTFISVVIKLFFSSTFGYAFSMKKWRHKNLAWVIFLSILILPEMALLIGQYRIINILQWTSSPIYIAFALIMPFAVSVFNGFMYRNAFESIPDRIKEASMVDGCSGVNYFFRVALPMVSSTTWTVGILTAFAAWNSYLWPTLLLSGGNSSVEVINIWLFEVGRNPIEDDPIKVLQNVKMAGTILAILPMFIIYFGFRKRIMNSISRNGSTIKG</sequence>
<dbReference type="PANTHER" id="PTHR43744">
    <property type="entry name" value="ABC TRANSPORTER PERMEASE PROTEIN MG189-RELATED-RELATED"/>
    <property type="match status" value="1"/>
</dbReference>
<dbReference type="Proteomes" id="UP001179842">
    <property type="component" value="Chromosome"/>
</dbReference>
<feature type="transmembrane region" description="Helical" evidence="7">
    <location>
        <begin position="286"/>
        <end position="303"/>
    </location>
</feature>
<feature type="transmembrane region" description="Helical" evidence="7">
    <location>
        <begin position="101"/>
        <end position="125"/>
    </location>
</feature>
<dbReference type="InterPro" id="IPR000515">
    <property type="entry name" value="MetI-like"/>
</dbReference>
<evidence type="ECO:0000259" key="8">
    <source>
        <dbReference type="PROSITE" id="PS50928"/>
    </source>
</evidence>